<evidence type="ECO:0000313" key="5">
    <source>
        <dbReference type="Proteomes" id="UP001231166"/>
    </source>
</evidence>
<evidence type="ECO:0000313" key="2">
    <source>
        <dbReference type="EMBL" id="MCZ4590011.1"/>
    </source>
</evidence>
<dbReference type="PRINTS" id="PR00038">
    <property type="entry name" value="HTHLUXR"/>
</dbReference>
<sequence length="769" mass="84114">MLDPLVTSSLPKYATAFIGRENEQSMLRAAVESSRFVALIGPGGVGKTRLVSATVGSVAGQFGDGVCFADLAQVSEPEVLCSRIAAALGMRDSSKVSLPLLIDLARDLQTLVVLDGGERLDSDCLLLLQDLIASTEEMSILATSRRALHVDGGQLITLSPLPVPTVGGSTSSSEILQFDSVRLFLDRARMVRPQFDVDDAQAPSLGRLCQRLDGLPLAIELAAGWVRALSVEQITGRMDHYPDFPRAGTANIAPRHRTLGALTAGSYELCSDEERLLWSRLTVFENAFDLAAVEAVCSVPPLNGDDLLGLLASLVDQSVVVVDDAGSQARYRLLRIIRDYGSQKLDQVDDRRLLSRRHLAYYDSSLQRLAHTLQSPPARDRFEQLRLDYPNILAAIDYGVTDPDLGNTSLRMAGDLWYFWFATGRLSEGRSVLRRALASPNADTQGRAREHALLINAYLCFLQDELRSAEKLLELAASLQNNTGDQLNRALALQVTAMVEMGYGRAESARVLLEEAIDTYADIAGPLAREFTMDISGVAVLFAAIEGDTARATALGHHGLTICDDLQDDRWRGYIEFSLATDAWMQGNYNQAREGAVRVIGYSRDQLLVTLCVELLAWCAQQGGHYNRAAKLFGGADKSWKFLGGTFSGFRMIGKHRETSVRDVRSKLGERVFESAYRAGAQLSTDELLTFAVEDEATSLKSANDASRLTRRELEVAELLARGLSNREIAAALTISQRTAETHVEHILSKLSLENRTQAAAWVHARSVD</sequence>
<organism evidence="3 5">
    <name type="scientific">Rhodococcus opacus</name>
    <name type="common">Nocardia opaca</name>
    <dbReference type="NCBI Taxonomy" id="37919"/>
    <lineage>
        <taxon>Bacteria</taxon>
        <taxon>Bacillati</taxon>
        <taxon>Actinomycetota</taxon>
        <taxon>Actinomycetes</taxon>
        <taxon>Mycobacteriales</taxon>
        <taxon>Nocardiaceae</taxon>
        <taxon>Rhodococcus</taxon>
    </lineage>
</organism>
<dbReference type="AlphaFoldDB" id="A0AAX3Y8Q4"/>
<dbReference type="PANTHER" id="PTHR47691">
    <property type="entry name" value="REGULATOR-RELATED"/>
    <property type="match status" value="1"/>
</dbReference>
<dbReference type="InterPro" id="IPR036388">
    <property type="entry name" value="WH-like_DNA-bd_sf"/>
</dbReference>
<dbReference type="SUPFAM" id="SSF46894">
    <property type="entry name" value="C-terminal effector domain of the bipartite response regulators"/>
    <property type="match status" value="1"/>
</dbReference>
<feature type="domain" description="HTH luxR-type" evidence="1">
    <location>
        <begin position="702"/>
        <end position="767"/>
    </location>
</feature>
<dbReference type="Gene3D" id="1.10.10.10">
    <property type="entry name" value="Winged helix-like DNA-binding domain superfamily/Winged helix DNA-binding domain"/>
    <property type="match status" value="1"/>
</dbReference>
<dbReference type="EMBL" id="CP130953">
    <property type="protein sequence ID" value="WLF44536.1"/>
    <property type="molecule type" value="Genomic_DNA"/>
</dbReference>
<dbReference type="PANTHER" id="PTHR47691:SF3">
    <property type="entry name" value="HTH-TYPE TRANSCRIPTIONAL REGULATOR RV0890C-RELATED"/>
    <property type="match status" value="1"/>
</dbReference>
<dbReference type="Proteomes" id="UP001066327">
    <property type="component" value="Unassembled WGS sequence"/>
</dbReference>
<evidence type="ECO:0000259" key="1">
    <source>
        <dbReference type="PROSITE" id="PS50043"/>
    </source>
</evidence>
<gene>
    <name evidence="2" type="ORF">O4328_41365</name>
    <name evidence="3" type="ORF">Q5707_21515</name>
</gene>
<dbReference type="GO" id="GO:0016887">
    <property type="term" value="F:ATP hydrolysis activity"/>
    <property type="evidence" value="ECO:0007669"/>
    <property type="project" value="InterPro"/>
</dbReference>
<dbReference type="Gene3D" id="3.40.50.300">
    <property type="entry name" value="P-loop containing nucleotide triphosphate hydrolases"/>
    <property type="match status" value="1"/>
</dbReference>
<name>A0AAX3Y8Q4_RHOOP</name>
<proteinExistence type="predicted"/>
<dbReference type="SMART" id="SM00421">
    <property type="entry name" value="HTH_LUXR"/>
    <property type="match status" value="1"/>
</dbReference>
<dbReference type="RefSeq" id="WP_269592762.1">
    <property type="nucleotide sequence ID" value="NZ_CP130953.1"/>
</dbReference>
<dbReference type="EMBL" id="JAPWIS010000039">
    <property type="protein sequence ID" value="MCZ4590011.1"/>
    <property type="molecule type" value="Genomic_DNA"/>
</dbReference>
<dbReference type="InterPro" id="IPR016032">
    <property type="entry name" value="Sig_transdc_resp-reg_C-effctor"/>
</dbReference>
<dbReference type="InterPro" id="IPR000792">
    <property type="entry name" value="Tscrpt_reg_LuxR_C"/>
</dbReference>
<dbReference type="GO" id="GO:0006355">
    <property type="term" value="P:regulation of DNA-templated transcription"/>
    <property type="evidence" value="ECO:0007669"/>
    <property type="project" value="InterPro"/>
</dbReference>
<evidence type="ECO:0000313" key="4">
    <source>
        <dbReference type="Proteomes" id="UP001066327"/>
    </source>
</evidence>
<dbReference type="InterPro" id="IPR011990">
    <property type="entry name" value="TPR-like_helical_dom_sf"/>
</dbReference>
<dbReference type="Pfam" id="PF00196">
    <property type="entry name" value="GerE"/>
    <property type="match status" value="1"/>
</dbReference>
<evidence type="ECO:0000313" key="3">
    <source>
        <dbReference type="EMBL" id="WLF44536.1"/>
    </source>
</evidence>
<accession>A0AAX3Y8Q4</accession>
<dbReference type="PROSITE" id="PS50043">
    <property type="entry name" value="HTH_LUXR_2"/>
    <property type="match status" value="1"/>
</dbReference>
<dbReference type="InterPro" id="IPR027417">
    <property type="entry name" value="P-loop_NTPase"/>
</dbReference>
<protein>
    <submittedName>
        <fullName evidence="3">LuxR C-terminal-related transcriptional regulator</fullName>
    </submittedName>
</protein>
<keyword evidence="4" id="KW-1185">Reference proteome</keyword>
<dbReference type="Pfam" id="PF13401">
    <property type="entry name" value="AAA_22"/>
    <property type="match status" value="1"/>
</dbReference>
<dbReference type="SUPFAM" id="SSF48452">
    <property type="entry name" value="TPR-like"/>
    <property type="match status" value="1"/>
</dbReference>
<dbReference type="Gene3D" id="1.25.40.10">
    <property type="entry name" value="Tetratricopeptide repeat domain"/>
    <property type="match status" value="1"/>
</dbReference>
<reference evidence="2" key="1">
    <citation type="submission" date="2022-12" db="EMBL/GenBank/DDBJ databases">
        <authorList>
            <person name="Krivoruchko A.V."/>
            <person name="Elkin A."/>
        </authorList>
    </citation>
    <scope>NUCLEOTIDE SEQUENCE</scope>
    <source>
        <strain evidence="2">IEGM 249</strain>
    </source>
</reference>
<dbReference type="SUPFAM" id="SSF52540">
    <property type="entry name" value="P-loop containing nucleoside triphosphate hydrolases"/>
    <property type="match status" value="1"/>
</dbReference>
<dbReference type="CDD" id="cd06170">
    <property type="entry name" value="LuxR_C_like"/>
    <property type="match status" value="1"/>
</dbReference>
<reference evidence="3" key="2">
    <citation type="submission" date="2023-07" db="EMBL/GenBank/DDBJ databases">
        <title>Genomic analysis of Rhodococcus opacus VOC-14 with glycol ethers degradation activity.</title>
        <authorList>
            <person name="Narkevich D.A."/>
            <person name="Hlushen A.M."/>
            <person name="Akhremchuk A.E."/>
            <person name="Sikolenko M.A."/>
            <person name="Valentovich L.N."/>
        </authorList>
    </citation>
    <scope>NUCLEOTIDE SEQUENCE</scope>
    <source>
        <strain evidence="3">VOC-14</strain>
    </source>
</reference>
<dbReference type="GO" id="GO:0003677">
    <property type="term" value="F:DNA binding"/>
    <property type="evidence" value="ECO:0007669"/>
    <property type="project" value="InterPro"/>
</dbReference>
<dbReference type="Proteomes" id="UP001231166">
    <property type="component" value="Chromosome"/>
</dbReference>
<dbReference type="InterPro" id="IPR049945">
    <property type="entry name" value="AAA_22"/>
</dbReference>